<accession>A0A127A5J1</accession>
<evidence type="ECO:0000256" key="2">
    <source>
        <dbReference type="ARBA" id="ARBA00022723"/>
    </source>
</evidence>
<gene>
    <name evidence="4" type="ORF">SA2016_3373</name>
</gene>
<proteinExistence type="inferred from homology"/>
<dbReference type="EMBL" id="CP014518">
    <property type="protein sequence ID" value="AMM34034.1"/>
    <property type="molecule type" value="Genomic_DNA"/>
</dbReference>
<dbReference type="OrthoDB" id="9805307at2"/>
<sequence>MKFLRLGDAGTEQPAVLAAGTDGTDGTERAYSLLPLTRDIDGAFLAHDGAARVRAALAAGELPALDPAGLRIGPPVARPRSVIAIGLNYADHAAEAGADVPTVPVVFLKPTSTIAGPFDPAPYPAAAGKYDWEAELAIVVGRDAHLLPTVAAAAECIAGYACANDLSERDWQMGAAGQWTKGKSSPGSTPLGPWLVPADETDPADLRVRSWVNGEPRQDSRTADLVFSPAELVHHVSQYMLLEAGDVILTGTPAGVALSGRFPYLAPGDTVEVEVEGLGRQRCVLTAEHVGVTSGAR</sequence>
<evidence type="ECO:0000313" key="4">
    <source>
        <dbReference type="EMBL" id="AMM34034.1"/>
    </source>
</evidence>
<name>A0A127A5J1_9MICC</name>
<comment type="similarity">
    <text evidence="1">Belongs to the FAH family.</text>
</comment>
<dbReference type="InterPro" id="IPR051121">
    <property type="entry name" value="FAH"/>
</dbReference>
<dbReference type="STRING" id="37927.SA2016_3373"/>
<dbReference type="InterPro" id="IPR011234">
    <property type="entry name" value="Fumarylacetoacetase-like_C"/>
</dbReference>
<dbReference type="PANTHER" id="PTHR42796:SF4">
    <property type="entry name" value="FUMARYLACETOACETATE HYDROLASE DOMAIN-CONTAINING PROTEIN 2A"/>
    <property type="match status" value="1"/>
</dbReference>
<keyword evidence="5" id="KW-1185">Reference proteome</keyword>
<dbReference type="KEGG" id="satk:SA2016_3373"/>
<dbReference type="PATRIC" id="fig|37927.3.peg.3462"/>
<dbReference type="GO" id="GO:0016853">
    <property type="term" value="F:isomerase activity"/>
    <property type="evidence" value="ECO:0007669"/>
    <property type="project" value="UniProtKB-ARBA"/>
</dbReference>
<dbReference type="Gene3D" id="3.90.850.10">
    <property type="entry name" value="Fumarylacetoacetase-like, C-terminal domain"/>
    <property type="match status" value="1"/>
</dbReference>
<dbReference type="RefSeq" id="WP_066500267.1">
    <property type="nucleotide sequence ID" value="NZ_BJMO01000046.1"/>
</dbReference>
<dbReference type="GO" id="GO:0019752">
    <property type="term" value="P:carboxylic acid metabolic process"/>
    <property type="evidence" value="ECO:0007669"/>
    <property type="project" value="UniProtKB-ARBA"/>
</dbReference>
<evidence type="ECO:0000256" key="1">
    <source>
        <dbReference type="ARBA" id="ARBA00010211"/>
    </source>
</evidence>
<evidence type="ECO:0000259" key="3">
    <source>
        <dbReference type="Pfam" id="PF01557"/>
    </source>
</evidence>
<evidence type="ECO:0000313" key="5">
    <source>
        <dbReference type="Proteomes" id="UP000070134"/>
    </source>
</evidence>
<dbReference type="GO" id="GO:0046872">
    <property type="term" value="F:metal ion binding"/>
    <property type="evidence" value="ECO:0007669"/>
    <property type="project" value="UniProtKB-KW"/>
</dbReference>
<dbReference type="FunFam" id="3.90.850.10:FF:000002">
    <property type="entry name" value="2-hydroxyhepta-2,4-diene-1,7-dioate isomerase"/>
    <property type="match status" value="1"/>
</dbReference>
<organism evidence="4 5">
    <name type="scientific">Sinomonas atrocyanea</name>
    <dbReference type="NCBI Taxonomy" id="37927"/>
    <lineage>
        <taxon>Bacteria</taxon>
        <taxon>Bacillati</taxon>
        <taxon>Actinomycetota</taxon>
        <taxon>Actinomycetes</taxon>
        <taxon>Micrococcales</taxon>
        <taxon>Micrococcaceae</taxon>
        <taxon>Sinomonas</taxon>
    </lineage>
</organism>
<reference evidence="4 5" key="1">
    <citation type="submission" date="2016-02" db="EMBL/GenBank/DDBJ databases">
        <title>Complete genome of Sinomonas atrocyanea KCTC 3377.</title>
        <authorList>
            <person name="Kim K.M."/>
        </authorList>
    </citation>
    <scope>NUCLEOTIDE SEQUENCE [LARGE SCALE GENOMIC DNA]</scope>
    <source>
        <strain evidence="4 5">KCTC 3377</strain>
    </source>
</reference>
<dbReference type="PANTHER" id="PTHR42796">
    <property type="entry name" value="FUMARYLACETOACETATE HYDROLASE DOMAIN-CONTAINING PROTEIN 2A-RELATED"/>
    <property type="match status" value="1"/>
</dbReference>
<dbReference type="InterPro" id="IPR036663">
    <property type="entry name" value="Fumarylacetoacetase_C_sf"/>
</dbReference>
<dbReference type="Proteomes" id="UP000070134">
    <property type="component" value="Chromosome"/>
</dbReference>
<dbReference type="AlphaFoldDB" id="A0A127A5J1"/>
<feature type="domain" description="Fumarylacetoacetase-like C-terminal" evidence="3">
    <location>
        <begin position="82"/>
        <end position="283"/>
    </location>
</feature>
<dbReference type="Pfam" id="PF01557">
    <property type="entry name" value="FAA_hydrolase"/>
    <property type="match status" value="1"/>
</dbReference>
<protein>
    <submittedName>
        <fullName evidence="4">Membrane protein</fullName>
    </submittedName>
</protein>
<dbReference type="SUPFAM" id="SSF56529">
    <property type="entry name" value="FAH"/>
    <property type="match status" value="1"/>
</dbReference>
<keyword evidence="2" id="KW-0479">Metal-binding</keyword>